<dbReference type="GO" id="GO:0006508">
    <property type="term" value="P:proteolysis"/>
    <property type="evidence" value="ECO:0007669"/>
    <property type="project" value="InterPro"/>
</dbReference>
<dbReference type="InterPro" id="IPR043502">
    <property type="entry name" value="DNA/RNA_pol_sf"/>
</dbReference>
<dbReference type="CDD" id="cd01644">
    <property type="entry name" value="RT_pepA17"/>
    <property type="match status" value="1"/>
</dbReference>
<evidence type="ECO:0000256" key="1">
    <source>
        <dbReference type="SAM" id="Coils"/>
    </source>
</evidence>
<dbReference type="Pfam" id="PF03564">
    <property type="entry name" value="DUF1759"/>
    <property type="match status" value="1"/>
</dbReference>
<comment type="caution">
    <text evidence="3">The sequence shown here is derived from an EMBL/GenBank/DDBJ whole genome shotgun (WGS) entry which is preliminary data.</text>
</comment>
<dbReference type="SUPFAM" id="SSF56672">
    <property type="entry name" value="DNA/RNA polymerases"/>
    <property type="match status" value="1"/>
</dbReference>
<dbReference type="PANTHER" id="PTHR47331">
    <property type="entry name" value="PHD-TYPE DOMAIN-CONTAINING PROTEIN"/>
    <property type="match status" value="1"/>
</dbReference>
<evidence type="ECO:0000313" key="4">
    <source>
        <dbReference type="Proteomes" id="UP000036403"/>
    </source>
</evidence>
<dbReference type="GO" id="GO:0071897">
    <property type="term" value="P:DNA biosynthetic process"/>
    <property type="evidence" value="ECO:0007669"/>
    <property type="project" value="UniProtKB-ARBA"/>
</dbReference>
<evidence type="ECO:0000259" key="2">
    <source>
        <dbReference type="PROSITE" id="PS50175"/>
    </source>
</evidence>
<evidence type="ECO:0000313" key="3">
    <source>
        <dbReference type="EMBL" id="KMQ91804.1"/>
    </source>
</evidence>
<reference evidence="3 4" key="1">
    <citation type="submission" date="2015-04" db="EMBL/GenBank/DDBJ databases">
        <title>Lasius niger genome sequencing.</title>
        <authorList>
            <person name="Konorov E.A."/>
            <person name="Nikitin M.A."/>
            <person name="Kirill M.V."/>
            <person name="Chang P."/>
        </authorList>
    </citation>
    <scope>NUCLEOTIDE SEQUENCE [LARGE SCALE GENOMIC DNA]</scope>
    <source>
        <tissue evidence="3">Whole</tissue>
    </source>
</reference>
<dbReference type="InterPro" id="IPR001995">
    <property type="entry name" value="Peptidase_A2_cat"/>
</dbReference>
<sequence length="870" mass="98439">MKKTLPDEAQQTLLLQRKTIHRIARAVDNFKKLGEKNITLAHTKGRLAQLEKNINECRTQHAQLEFLTPADVQETEDYFTENEFEAAEDAYQEAYDLFRAYLERLSAPEVPSLNESLNDTANASAPPRVNVKLPTIQLPKFTGSYTDYRSFSDLFTSLIDQNSTLSATQRMHYLVSCLEGEPKELIKNLTISEANYRIALETLAQRYDNQRIIVLTHLTELIELKACTKASASEIKRVRDKFAEVLGALTALNRPVDQWDDVLIALLLHKLDSRTRREWEIEIKDITDVPQYDTLDHFVLGQIRAFDVYDQAVLPLGRDNGGGSTAEAATTATPMLTASVHLSRLEPRSRETRLLATAWVVLRASNGRSVRIRALLDPGSEATFVTESKAQLLRLPRRKVAVPVSGLGGTASGFIKSSVLLTVEPSVGTGPSIPVEALVIKKVTAYAPTHSIDLNEWESLRNLPLADPNPSSKNAIEMIIGVDIYGLLLLPEIRQTSGRGSTAQSTILGWVIFGPVTNTMGSREPVRVHHVIRGFELENELRRFWEIEEPPSELHLTEDEIICEEHFKQTHTRDHEGRYVVRLPFKNGRPPAVGRSLKQAMCCLNSLERRLAKDEETRRLYTDFLTEYLAMEHMERVSDLVDSEQYIYLPHHPVCRKDSETTKLRVVFNASSGTSNGTTLNSHLLAGPKLQTDLPSIITKWRLHRLVFTADIAKMFRQIWIDPRDLNYQRILWRDRKTNEITGYRLRTVTYGTASAPYLAIRVLHQLAEDEKDNYPEAAVLLRENFYVDDVLFGAENQETARRLREQLSALLAAGGFHLRKWASNCPALLANMPRRDHELAFTDNKGDQKVKVLGLIWNPGENRLGYGSP</sequence>
<dbReference type="InterPro" id="IPR005312">
    <property type="entry name" value="DUF1759"/>
</dbReference>
<dbReference type="Gene3D" id="3.10.10.10">
    <property type="entry name" value="HIV Type 1 Reverse Transcriptase, subunit A, domain 1"/>
    <property type="match status" value="1"/>
</dbReference>
<gene>
    <name evidence="3" type="ORF">RF55_8288</name>
</gene>
<dbReference type="PaxDb" id="67767-A0A0J7KNI7"/>
<feature type="coiled-coil region" evidence="1">
    <location>
        <begin position="40"/>
        <end position="67"/>
    </location>
</feature>
<keyword evidence="4" id="KW-1185">Reference proteome</keyword>
<dbReference type="AlphaFoldDB" id="A0A0J7KNI7"/>
<keyword evidence="1" id="KW-0175">Coiled coil</keyword>
<dbReference type="OrthoDB" id="7553045at2759"/>
<accession>A0A0J7KNI7</accession>
<dbReference type="GO" id="GO:0004190">
    <property type="term" value="F:aspartic-type endopeptidase activity"/>
    <property type="evidence" value="ECO:0007669"/>
    <property type="project" value="InterPro"/>
</dbReference>
<dbReference type="STRING" id="67767.A0A0J7KNI7"/>
<protein>
    <recommendedName>
        <fullName evidence="2">Peptidase A2 domain-containing protein</fullName>
    </recommendedName>
</protein>
<name>A0A0J7KNI7_LASNI</name>
<dbReference type="PROSITE" id="PS50175">
    <property type="entry name" value="ASP_PROT_RETROV"/>
    <property type="match status" value="1"/>
</dbReference>
<dbReference type="PANTHER" id="PTHR47331:SF5">
    <property type="entry name" value="RIBONUCLEASE H"/>
    <property type="match status" value="1"/>
</dbReference>
<feature type="domain" description="Peptidase A2" evidence="2">
    <location>
        <begin position="372"/>
        <end position="409"/>
    </location>
</feature>
<dbReference type="InterPro" id="IPR043128">
    <property type="entry name" value="Rev_trsase/Diguanyl_cyclase"/>
</dbReference>
<dbReference type="EMBL" id="LBMM01005112">
    <property type="protein sequence ID" value="KMQ91804.1"/>
    <property type="molecule type" value="Genomic_DNA"/>
</dbReference>
<dbReference type="Proteomes" id="UP000036403">
    <property type="component" value="Unassembled WGS sequence"/>
</dbReference>
<proteinExistence type="predicted"/>
<organism evidence="3 4">
    <name type="scientific">Lasius niger</name>
    <name type="common">Black garden ant</name>
    <dbReference type="NCBI Taxonomy" id="67767"/>
    <lineage>
        <taxon>Eukaryota</taxon>
        <taxon>Metazoa</taxon>
        <taxon>Ecdysozoa</taxon>
        <taxon>Arthropoda</taxon>
        <taxon>Hexapoda</taxon>
        <taxon>Insecta</taxon>
        <taxon>Pterygota</taxon>
        <taxon>Neoptera</taxon>
        <taxon>Endopterygota</taxon>
        <taxon>Hymenoptera</taxon>
        <taxon>Apocrita</taxon>
        <taxon>Aculeata</taxon>
        <taxon>Formicoidea</taxon>
        <taxon>Formicidae</taxon>
        <taxon>Formicinae</taxon>
        <taxon>Lasius</taxon>
        <taxon>Lasius</taxon>
    </lineage>
</organism>
<dbReference type="Gene3D" id="3.30.70.270">
    <property type="match status" value="1"/>
</dbReference>